<proteinExistence type="predicted"/>
<dbReference type="EMBL" id="VSRR010125845">
    <property type="protein sequence ID" value="MPD01125.1"/>
    <property type="molecule type" value="Genomic_DNA"/>
</dbReference>
<evidence type="ECO:0000313" key="1">
    <source>
        <dbReference type="EMBL" id="MPD01125.1"/>
    </source>
</evidence>
<organism evidence="1 2">
    <name type="scientific">Portunus trituberculatus</name>
    <name type="common">Swimming crab</name>
    <name type="synonym">Neptunus trituberculatus</name>
    <dbReference type="NCBI Taxonomy" id="210409"/>
    <lineage>
        <taxon>Eukaryota</taxon>
        <taxon>Metazoa</taxon>
        <taxon>Ecdysozoa</taxon>
        <taxon>Arthropoda</taxon>
        <taxon>Crustacea</taxon>
        <taxon>Multicrustacea</taxon>
        <taxon>Malacostraca</taxon>
        <taxon>Eumalacostraca</taxon>
        <taxon>Eucarida</taxon>
        <taxon>Decapoda</taxon>
        <taxon>Pleocyemata</taxon>
        <taxon>Brachyura</taxon>
        <taxon>Eubrachyura</taxon>
        <taxon>Portunoidea</taxon>
        <taxon>Portunidae</taxon>
        <taxon>Portuninae</taxon>
        <taxon>Portunus</taxon>
    </lineage>
</organism>
<evidence type="ECO:0000313" key="2">
    <source>
        <dbReference type="Proteomes" id="UP000324222"/>
    </source>
</evidence>
<comment type="caution">
    <text evidence="1">The sequence shown here is derived from an EMBL/GenBank/DDBJ whole genome shotgun (WGS) entry which is preliminary data.</text>
</comment>
<sequence length="86" mass="9950">MLSCSFSVLTPQTGANLHCEWIILLHFHLVSYMMESKYHSQESDSKKSRKTVPIEKKVEVLDHYTKGEVLSDCSLDRTEGEYIAYH</sequence>
<dbReference type="Proteomes" id="UP000324222">
    <property type="component" value="Unassembled WGS sequence"/>
</dbReference>
<dbReference type="AlphaFoldDB" id="A0A5B7K8S6"/>
<keyword evidence="2" id="KW-1185">Reference proteome</keyword>
<protein>
    <submittedName>
        <fullName evidence="1">Uncharacterized protein</fullName>
    </submittedName>
</protein>
<name>A0A5B7K8S6_PORTR</name>
<reference evidence="1 2" key="1">
    <citation type="submission" date="2019-05" db="EMBL/GenBank/DDBJ databases">
        <title>Another draft genome of Portunus trituberculatus and its Hox gene families provides insights of decapod evolution.</title>
        <authorList>
            <person name="Jeong J.-H."/>
            <person name="Song I."/>
            <person name="Kim S."/>
            <person name="Choi T."/>
            <person name="Kim D."/>
            <person name="Ryu S."/>
            <person name="Kim W."/>
        </authorList>
    </citation>
    <scope>NUCLEOTIDE SEQUENCE [LARGE SCALE GENOMIC DNA]</scope>
    <source>
        <tissue evidence="1">Muscle</tissue>
    </source>
</reference>
<gene>
    <name evidence="1" type="ORF">E2C01_096639</name>
</gene>
<accession>A0A5B7K8S6</accession>